<accession>A0A1N7NIN7</accession>
<dbReference type="PROSITE" id="PS00018">
    <property type="entry name" value="EF_HAND_1"/>
    <property type="match status" value="1"/>
</dbReference>
<gene>
    <name evidence="1" type="ORF">SAMN05421789_1159</name>
</gene>
<keyword evidence="2" id="KW-1185">Reference proteome</keyword>
<evidence type="ECO:0000313" key="2">
    <source>
        <dbReference type="Proteomes" id="UP000185839"/>
    </source>
</evidence>
<dbReference type="RefSeq" id="WP_076388148.1">
    <property type="nucleotide sequence ID" value="NZ_FTOI01000015.1"/>
</dbReference>
<dbReference type="Proteomes" id="UP000185839">
    <property type="component" value="Unassembled WGS sequence"/>
</dbReference>
<name>A0A1N7NIN7_9FLAO</name>
<organism evidence="1 2">
    <name type="scientific">Kaistella chaponensis</name>
    <dbReference type="NCBI Taxonomy" id="713588"/>
    <lineage>
        <taxon>Bacteria</taxon>
        <taxon>Pseudomonadati</taxon>
        <taxon>Bacteroidota</taxon>
        <taxon>Flavobacteriia</taxon>
        <taxon>Flavobacteriales</taxon>
        <taxon>Weeksellaceae</taxon>
        <taxon>Chryseobacterium group</taxon>
        <taxon>Kaistella</taxon>
    </lineage>
</organism>
<proteinExistence type="predicted"/>
<sequence length="203" mass="23072">MKKNLFIIALLNFGLIFSQCTITGPDQLQVGERQTYTATNDDAAECLDCFQWAYLDQKILLESNTQQNDLAVKGAVPGEALLTLEIKTKNGQAKCEKLIEVIVPTSSTISNDNVKCDLAVNSFKEVRAIDKMVVFEPETAETNLKLNWTVTYRNGEIRKSSEIKPKFDYSNDHVIDKVEMEVFLNRCTAKISKSYNANFWYFF</sequence>
<evidence type="ECO:0000313" key="1">
    <source>
        <dbReference type="EMBL" id="SIS98255.1"/>
    </source>
</evidence>
<reference evidence="2" key="1">
    <citation type="submission" date="2017-01" db="EMBL/GenBank/DDBJ databases">
        <authorList>
            <person name="Varghese N."/>
            <person name="Submissions S."/>
        </authorList>
    </citation>
    <scope>NUCLEOTIDE SEQUENCE [LARGE SCALE GENOMIC DNA]</scope>
    <source>
        <strain evidence="2">DSM 23145</strain>
    </source>
</reference>
<dbReference type="InterPro" id="IPR018247">
    <property type="entry name" value="EF_Hand_1_Ca_BS"/>
</dbReference>
<protein>
    <submittedName>
        <fullName evidence="1">Uncharacterized protein</fullName>
    </submittedName>
</protein>
<dbReference type="EMBL" id="FTOI01000015">
    <property type="protein sequence ID" value="SIS98255.1"/>
    <property type="molecule type" value="Genomic_DNA"/>
</dbReference>
<dbReference type="AlphaFoldDB" id="A0A1N7NIN7"/>
<dbReference type="OrthoDB" id="1251149at2"/>